<dbReference type="EMBL" id="JACEFO010001092">
    <property type="protein sequence ID" value="KAF8748344.1"/>
    <property type="molecule type" value="Genomic_DNA"/>
</dbReference>
<protein>
    <submittedName>
        <fullName evidence="1">Uncharacterized protein</fullName>
    </submittedName>
</protein>
<name>A0A835FE81_9POAL</name>
<accession>A0A835FE81</accession>
<organism evidence="1 2">
    <name type="scientific">Digitaria exilis</name>
    <dbReference type="NCBI Taxonomy" id="1010633"/>
    <lineage>
        <taxon>Eukaryota</taxon>
        <taxon>Viridiplantae</taxon>
        <taxon>Streptophyta</taxon>
        <taxon>Embryophyta</taxon>
        <taxon>Tracheophyta</taxon>
        <taxon>Spermatophyta</taxon>
        <taxon>Magnoliopsida</taxon>
        <taxon>Liliopsida</taxon>
        <taxon>Poales</taxon>
        <taxon>Poaceae</taxon>
        <taxon>PACMAD clade</taxon>
        <taxon>Panicoideae</taxon>
        <taxon>Panicodae</taxon>
        <taxon>Paniceae</taxon>
        <taxon>Anthephorinae</taxon>
        <taxon>Digitaria</taxon>
    </lineage>
</organism>
<reference evidence="1" key="1">
    <citation type="submission" date="2020-07" db="EMBL/GenBank/DDBJ databases">
        <title>Genome sequence and genetic diversity analysis of an under-domesticated orphan crop, white fonio (Digitaria exilis).</title>
        <authorList>
            <person name="Bennetzen J.L."/>
            <person name="Chen S."/>
            <person name="Ma X."/>
            <person name="Wang X."/>
            <person name="Yssel A.E.J."/>
            <person name="Chaluvadi S.R."/>
            <person name="Johnson M."/>
            <person name="Gangashetty P."/>
            <person name="Hamidou F."/>
            <person name="Sanogo M.D."/>
            <person name="Zwaenepoel A."/>
            <person name="Wallace J."/>
            <person name="Van De Peer Y."/>
            <person name="Van Deynze A."/>
        </authorList>
    </citation>
    <scope>NUCLEOTIDE SEQUENCE</scope>
    <source>
        <tissue evidence="1">Leaves</tissue>
    </source>
</reference>
<proteinExistence type="predicted"/>
<comment type="caution">
    <text evidence="1">The sequence shown here is derived from an EMBL/GenBank/DDBJ whole genome shotgun (WGS) entry which is preliminary data.</text>
</comment>
<dbReference type="AlphaFoldDB" id="A0A835FE81"/>
<dbReference type="Proteomes" id="UP000636709">
    <property type="component" value="Unassembled WGS sequence"/>
</dbReference>
<evidence type="ECO:0000313" key="2">
    <source>
        <dbReference type="Proteomes" id="UP000636709"/>
    </source>
</evidence>
<keyword evidence="2" id="KW-1185">Reference proteome</keyword>
<sequence length="45" mass="5059">MQLALKRGDDAALQTTAQCYARSAKKAQKVLRRSIRRLLRSKGAE</sequence>
<evidence type="ECO:0000313" key="1">
    <source>
        <dbReference type="EMBL" id="KAF8748344.1"/>
    </source>
</evidence>
<gene>
    <name evidence="1" type="ORF">HU200_012930</name>
</gene>